<dbReference type="AlphaFoldDB" id="A0A7J7J7V1"/>
<keyword evidence="3" id="KW-1185">Reference proteome</keyword>
<proteinExistence type="predicted"/>
<sequence length="204" mass="23299">MTHANTKDEVKSLSNDQRMKVYEDKEKAFYEFLEECECGKDETGADKLEDKPLTGLQCLLALTEILDRAAKLRVSNYDLEQRIEILQRFKLIAEVQNELHNATLDLNSNSLIKHKKGKHSDEPEGHIKRSYSAENLETLTQSHAPKLESSFEEFNKTRSTAGKSFKISGTWGKVKDKWTHKDPATNTHSASKSKRHRSTGTYKT</sequence>
<organism evidence="2 3">
    <name type="scientific">Bugula neritina</name>
    <name type="common">Brown bryozoan</name>
    <name type="synonym">Sertularia neritina</name>
    <dbReference type="NCBI Taxonomy" id="10212"/>
    <lineage>
        <taxon>Eukaryota</taxon>
        <taxon>Metazoa</taxon>
        <taxon>Spiralia</taxon>
        <taxon>Lophotrochozoa</taxon>
        <taxon>Bryozoa</taxon>
        <taxon>Gymnolaemata</taxon>
        <taxon>Cheilostomatida</taxon>
        <taxon>Flustrina</taxon>
        <taxon>Buguloidea</taxon>
        <taxon>Bugulidae</taxon>
        <taxon>Bugula</taxon>
    </lineage>
</organism>
<gene>
    <name evidence="2" type="ORF">EB796_020043</name>
</gene>
<reference evidence="2" key="1">
    <citation type="submission" date="2020-06" db="EMBL/GenBank/DDBJ databases">
        <title>Draft genome of Bugula neritina, a colonial animal packing powerful symbionts and potential medicines.</title>
        <authorList>
            <person name="Rayko M."/>
        </authorList>
    </citation>
    <scope>NUCLEOTIDE SEQUENCE [LARGE SCALE GENOMIC DNA]</scope>
    <source>
        <strain evidence="2">Kwan_BN1</strain>
    </source>
</reference>
<dbReference type="EMBL" id="VXIV02002985">
    <property type="protein sequence ID" value="KAF6021651.1"/>
    <property type="molecule type" value="Genomic_DNA"/>
</dbReference>
<name>A0A7J7J7V1_BUGNE</name>
<comment type="caution">
    <text evidence="2">The sequence shown here is derived from an EMBL/GenBank/DDBJ whole genome shotgun (WGS) entry which is preliminary data.</text>
</comment>
<dbReference type="Proteomes" id="UP000593567">
    <property type="component" value="Unassembled WGS sequence"/>
</dbReference>
<evidence type="ECO:0000313" key="2">
    <source>
        <dbReference type="EMBL" id="KAF6021651.1"/>
    </source>
</evidence>
<protein>
    <submittedName>
        <fullName evidence="2">Uncharacterized protein</fullName>
    </submittedName>
</protein>
<accession>A0A7J7J7V1</accession>
<evidence type="ECO:0000313" key="3">
    <source>
        <dbReference type="Proteomes" id="UP000593567"/>
    </source>
</evidence>
<evidence type="ECO:0000256" key="1">
    <source>
        <dbReference type="SAM" id="MobiDB-lite"/>
    </source>
</evidence>
<feature type="region of interest" description="Disordered" evidence="1">
    <location>
        <begin position="176"/>
        <end position="204"/>
    </location>
</feature>